<feature type="transmembrane region" description="Helical" evidence="1">
    <location>
        <begin position="183"/>
        <end position="200"/>
    </location>
</feature>
<evidence type="ECO:0000313" key="3">
    <source>
        <dbReference type="Proteomes" id="UP000343317"/>
    </source>
</evidence>
<feature type="transmembrane region" description="Helical" evidence="1">
    <location>
        <begin position="16"/>
        <end position="32"/>
    </location>
</feature>
<feature type="transmembrane region" description="Helical" evidence="1">
    <location>
        <begin position="135"/>
        <end position="157"/>
    </location>
</feature>
<name>A0A5E4TXU4_9BURK</name>
<dbReference type="Proteomes" id="UP000343317">
    <property type="component" value="Unassembled WGS sequence"/>
</dbReference>
<feature type="transmembrane region" description="Helical" evidence="1">
    <location>
        <begin position="86"/>
        <end position="104"/>
    </location>
</feature>
<keyword evidence="1" id="KW-1133">Transmembrane helix</keyword>
<evidence type="ECO:0008006" key="4">
    <source>
        <dbReference type="Google" id="ProtNLM"/>
    </source>
</evidence>
<feature type="transmembrane region" description="Helical" evidence="1">
    <location>
        <begin position="54"/>
        <end position="74"/>
    </location>
</feature>
<keyword evidence="3" id="KW-1185">Reference proteome</keyword>
<evidence type="ECO:0000256" key="1">
    <source>
        <dbReference type="SAM" id="Phobius"/>
    </source>
</evidence>
<feature type="transmembrane region" description="Helical" evidence="1">
    <location>
        <begin position="110"/>
        <end position="128"/>
    </location>
</feature>
<dbReference type="AlphaFoldDB" id="A0A5E4TXU4"/>
<dbReference type="EMBL" id="CABPSM010000003">
    <property type="protein sequence ID" value="VVD91404.1"/>
    <property type="molecule type" value="Genomic_DNA"/>
</dbReference>
<accession>A0A5E4TXU4</accession>
<protein>
    <recommendedName>
        <fullName evidence="4">Transmembrane protein</fullName>
    </recommendedName>
</protein>
<keyword evidence="1" id="KW-0812">Transmembrane</keyword>
<reference evidence="2 3" key="1">
    <citation type="submission" date="2019-08" db="EMBL/GenBank/DDBJ databases">
        <authorList>
            <person name="Peeters C."/>
        </authorList>
    </citation>
    <scope>NUCLEOTIDE SEQUENCE [LARGE SCALE GENOMIC DNA]</scope>
    <source>
        <strain evidence="2 3">LMG 31112</strain>
    </source>
</reference>
<proteinExistence type="predicted"/>
<evidence type="ECO:0000313" key="2">
    <source>
        <dbReference type="EMBL" id="VVD91404.1"/>
    </source>
</evidence>
<keyword evidence="1" id="KW-0472">Membrane</keyword>
<organism evidence="2 3">
    <name type="scientific">Pandoraea horticolens</name>
    <dbReference type="NCBI Taxonomy" id="2508298"/>
    <lineage>
        <taxon>Bacteria</taxon>
        <taxon>Pseudomonadati</taxon>
        <taxon>Pseudomonadota</taxon>
        <taxon>Betaproteobacteria</taxon>
        <taxon>Burkholderiales</taxon>
        <taxon>Burkholderiaceae</taxon>
        <taxon>Pandoraea</taxon>
    </lineage>
</organism>
<gene>
    <name evidence="2" type="ORF">PHO31112_01640</name>
</gene>
<dbReference type="RefSeq" id="WP_150620035.1">
    <property type="nucleotide sequence ID" value="NZ_CABPSM010000003.1"/>
</dbReference>
<sequence length="211" mass="23256">MAVSFGLAKKIIDHPTYNLGLALPFVAAFYLLNDTEPVVLPLIGYVFSEQVSDVLKIIGVAFYYAVFLMFFVLAGALSHMTSISKLYFAYPIMVIVLTFVAWITDSGAPKFNLLFTILAVAYLVFSKVDEGNVSLLLVGAVGTLVSLLCFVAGVLWFEEHYIFQSVIADLFGFKGLAPESLKIGWPMLITLGYVLYFAIFQTSELWGDLTA</sequence>